<organism evidence="2 3">
    <name type="scientific">Botrytis fragariae</name>
    <dbReference type="NCBI Taxonomy" id="1964551"/>
    <lineage>
        <taxon>Eukaryota</taxon>
        <taxon>Fungi</taxon>
        <taxon>Dikarya</taxon>
        <taxon>Ascomycota</taxon>
        <taxon>Pezizomycotina</taxon>
        <taxon>Leotiomycetes</taxon>
        <taxon>Helotiales</taxon>
        <taxon>Sclerotiniaceae</taxon>
        <taxon>Botrytis</taxon>
    </lineage>
</organism>
<comment type="caution">
    <text evidence="2">The sequence shown here is derived from an EMBL/GenBank/DDBJ whole genome shotgun (WGS) entry which is preliminary data.</text>
</comment>
<evidence type="ECO:0000256" key="1">
    <source>
        <dbReference type="SAM" id="MobiDB-lite"/>
    </source>
</evidence>
<dbReference type="Proteomes" id="UP000531561">
    <property type="component" value="Unassembled WGS sequence"/>
</dbReference>
<dbReference type="EMBL" id="JABFCT010000004">
    <property type="protein sequence ID" value="KAF5876457.1"/>
    <property type="molecule type" value="Genomic_DNA"/>
</dbReference>
<gene>
    <name evidence="2" type="ORF">Bfra_002862</name>
</gene>
<evidence type="ECO:0000313" key="3">
    <source>
        <dbReference type="Proteomes" id="UP000531561"/>
    </source>
</evidence>
<protein>
    <submittedName>
        <fullName evidence="2">Uncharacterized protein</fullName>
    </submittedName>
</protein>
<accession>A0A8H6AZR4</accession>
<keyword evidence="3" id="KW-1185">Reference proteome</keyword>
<dbReference type="GeneID" id="59256967"/>
<proteinExistence type="predicted"/>
<sequence length="71" mass="7836">MVLPPGQTERSFPKPCKTSALASRSNREASDSCTTLDNLDWSSKIAEFATDNHCPYIEISICSKTPIKSMK</sequence>
<name>A0A8H6AZR4_9HELO</name>
<dbReference type="RefSeq" id="XP_037195403.1">
    <property type="nucleotide sequence ID" value="XM_037333275.1"/>
</dbReference>
<dbReference type="AlphaFoldDB" id="A0A8H6AZR4"/>
<evidence type="ECO:0000313" key="2">
    <source>
        <dbReference type="EMBL" id="KAF5876457.1"/>
    </source>
</evidence>
<feature type="region of interest" description="Disordered" evidence="1">
    <location>
        <begin position="1"/>
        <end position="34"/>
    </location>
</feature>
<reference evidence="2 3" key="1">
    <citation type="journal article" date="2020" name="Phytopathology">
        <title>A high-quality genome resource of Botrytis fragariae, a new and rapidly spreading fungal pathogen causing strawberry gray mold in the U.S.A.</title>
        <authorList>
            <person name="Wu Y."/>
            <person name="Saski C.A."/>
            <person name="Schnabel G."/>
            <person name="Xiao S."/>
            <person name="Hu M."/>
        </authorList>
    </citation>
    <scope>NUCLEOTIDE SEQUENCE [LARGE SCALE GENOMIC DNA]</scope>
    <source>
        <strain evidence="2 3">BVB16</strain>
    </source>
</reference>